<dbReference type="SMART" id="SM00369">
    <property type="entry name" value="LRR_TYP"/>
    <property type="match status" value="10"/>
</dbReference>
<dbReference type="PANTHER" id="PTHR48061">
    <property type="entry name" value="LEUCINE-RICH REPEAT RECEPTOR PROTEIN KINASE EMS1-LIKE-RELATED"/>
    <property type="match status" value="1"/>
</dbReference>
<dbReference type="AlphaFoldDB" id="A0AB32X1R9"/>
<evidence type="ECO:0000256" key="9">
    <source>
        <dbReference type="ARBA" id="ARBA00023136"/>
    </source>
</evidence>
<keyword evidence="10 17" id="KW-0675">Receptor</keyword>
<dbReference type="InterPro" id="IPR046956">
    <property type="entry name" value="RLP23-like"/>
</dbReference>
<dbReference type="InterPro" id="IPR013210">
    <property type="entry name" value="LRR_N_plant-typ"/>
</dbReference>
<name>A0AB32X1R9_THECC</name>
<dbReference type="Gramene" id="Tc10v2_t010240.1">
    <property type="protein sequence ID" value="Tc10v2_p010240.1"/>
    <property type="gene ID" value="Tc10v2_g010240"/>
</dbReference>
<feature type="domain" description="Disease resistance R13L4/SHOC-2-like LRR" evidence="15">
    <location>
        <begin position="277"/>
        <end position="365"/>
    </location>
</feature>
<dbReference type="PRINTS" id="PR00019">
    <property type="entry name" value="LEURICHRPT"/>
</dbReference>
<sequence length="1005" mass="112114">MGSPLYLSISISLLNLLLLFFLVSSVRPLCHPDERSALLQFKESFVINNSASSSPDAHAKTESWKLERESGDCCSWDGVECDNGTGHVTGLNLGSSYLNGSIDSSSSLFHLVHLQRLNLADNVFKNSKVPSEVRNLSRLTSLNLSYSEFSGQIPSEILELSELQLLDLSGNSLKLRNTGLSSLLDKLTKLQGLYLTDVRISSSVPNILAKFSSLKALILSNCDLRGEFPTGIFELPALQFLSLQSNPKLTGYLRNIQSNHPLLELSLANTNFFGQLPESSGNFKSLELLDIYNCHFSGKLPCSLGNLTELSYLDLSLNNFSGPIPPSLGNLKQLMTLDFSDNNFSGEIPSFIANLTQLVYLSLATNNFDRGTLSWLGTQINLTCLDLSNTGLSGKIPSALKNLTQITTLYLWSNRLEGQIPPWIGNLTKLTEIKFQKNILSGPIPESIFKLENLELLHLHVNQLNGILKLDSFLELKNLTRLRLSRNNLSLLNTVGINATAPKIQVLGLAFCNLSEFPDFLRSQDELEVLQLAGNNIHGQIPKWFLRVGKETLWHLNLSFNFLTRFEELPVLLPWTSLELFDLKSSMFRGPLPHPPPSIVYYDFSNNSLSGEIPPILCNLSFLVALDLSDNNLTGILPRCLVNLSDSLEVLNLRNNHFAGAIPSTYTKSCGLRMMDLSQNQLKGRIPRSLAHCTKLEFLNLGNNLINDTFPSWLGTLPKLKVLILRANALHGVIVKPQAKSEFSKLQVIDLSDNSLRGKLPSEYLNIWVAMELANTNSLSPYMNANTSFQTRGYEWSNYYNYVVTLANKDRDLRYEKVPDSISATDLSSNQFQGEIPEVIGNLKLIRMLNLSNNNITGHIPSSLGEITNLESLDLSRNKLSGQIPQQLANINFLEVFKVSYNNLEGPIPRGAQFETFKNDSYEGNSRLCGYPLSKNCGNPEVLQPPPPLISKEDEEIESSFKFGWKIVLTGFGVGLIIGLSHGYNFTTRKHEWFITVVRKWQRYV</sequence>
<dbReference type="FunFam" id="3.80.10.10:FF:000095">
    <property type="entry name" value="LRR receptor-like serine/threonine-protein kinase GSO1"/>
    <property type="match status" value="2"/>
</dbReference>
<dbReference type="GO" id="GO:0005886">
    <property type="term" value="C:plasma membrane"/>
    <property type="evidence" value="ECO:0007669"/>
    <property type="project" value="UniProtKB-SubCell"/>
</dbReference>
<feature type="signal peptide" evidence="13">
    <location>
        <begin position="1"/>
        <end position="25"/>
    </location>
</feature>
<evidence type="ECO:0000313" key="16">
    <source>
        <dbReference type="Proteomes" id="UP000694886"/>
    </source>
</evidence>
<dbReference type="SUPFAM" id="SSF52058">
    <property type="entry name" value="L domain-like"/>
    <property type="match status" value="2"/>
</dbReference>
<keyword evidence="7" id="KW-0677">Repeat</keyword>
<reference evidence="16" key="1">
    <citation type="journal article" date="1997" name="Nucleic Acids Res.">
        <title>tRNAscan-SE: a program for improved detection of transfer RNA genes in genomic sequence.</title>
        <authorList>
            <person name="Lowe T.M."/>
            <person name="Eddy S.R."/>
        </authorList>
    </citation>
    <scope>NUCLEOTIDE SEQUENCE [LARGE SCALE GENOMIC DNA]</scope>
    <source>
        <strain evidence="16">r\B97-61/B2</strain>
    </source>
</reference>
<evidence type="ECO:0000256" key="1">
    <source>
        <dbReference type="ARBA" id="ARBA00004251"/>
    </source>
</evidence>
<dbReference type="Pfam" id="PF23598">
    <property type="entry name" value="LRR_14"/>
    <property type="match status" value="1"/>
</dbReference>
<proteinExistence type="inferred from homology"/>
<evidence type="ECO:0000256" key="10">
    <source>
        <dbReference type="ARBA" id="ARBA00023170"/>
    </source>
</evidence>
<feature type="domain" description="Leucine-rich repeat-containing N-terminal plant-type" evidence="14">
    <location>
        <begin position="31"/>
        <end position="82"/>
    </location>
</feature>
<dbReference type="InterPro" id="IPR003591">
    <property type="entry name" value="Leu-rich_rpt_typical-subtyp"/>
</dbReference>
<dbReference type="GeneID" id="18587067"/>
<keyword evidence="9 12" id="KW-0472">Membrane</keyword>
<dbReference type="PANTHER" id="PTHR48061:SF12">
    <property type="entry name" value="DISEASE RESISTANCE LIKE PROTEIN"/>
    <property type="match status" value="1"/>
</dbReference>
<keyword evidence="3" id="KW-1003">Cell membrane</keyword>
<dbReference type="PROSITE" id="PS51450">
    <property type="entry name" value="LRR"/>
    <property type="match status" value="1"/>
</dbReference>
<evidence type="ECO:0000256" key="11">
    <source>
        <dbReference type="ARBA" id="ARBA00023180"/>
    </source>
</evidence>
<dbReference type="InterPro" id="IPR032675">
    <property type="entry name" value="LRR_dom_sf"/>
</dbReference>
<evidence type="ECO:0000256" key="5">
    <source>
        <dbReference type="ARBA" id="ARBA00022692"/>
    </source>
</evidence>
<evidence type="ECO:0000256" key="8">
    <source>
        <dbReference type="ARBA" id="ARBA00022989"/>
    </source>
</evidence>
<accession>A0AB32X1R9</accession>
<keyword evidence="5 12" id="KW-0812">Transmembrane</keyword>
<dbReference type="FunFam" id="3.80.10.10:FF:000041">
    <property type="entry name" value="LRR receptor-like serine/threonine-protein kinase ERECTA"/>
    <property type="match status" value="1"/>
</dbReference>
<dbReference type="InterPro" id="IPR001611">
    <property type="entry name" value="Leu-rich_rpt"/>
</dbReference>
<keyword evidence="6 13" id="KW-0732">Signal</keyword>
<dbReference type="KEGG" id="tcc:18587067"/>
<evidence type="ECO:0000256" key="12">
    <source>
        <dbReference type="SAM" id="Phobius"/>
    </source>
</evidence>
<dbReference type="Pfam" id="PF00560">
    <property type="entry name" value="LRR_1"/>
    <property type="match status" value="8"/>
</dbReference>
<keyword evidence="8 12" id="KW-1133">Transmembrane helix</keyword>
<gene>
    <name evidence="17" type="primary">LOC18587067</name>
</gene>
<evidence type="ECO:0000256" key="6">
    <source>
        <dbReference type="ARBA" id="ARBA00022729"/>
    </source>
</evidence>
<dbReference type="RefSeq" id="XP_017984343.1">
    <property type="nucleotide sequence ID" value="XM_018128854.1"/>
</dbReference>
<feature type="transmembrane region" description="Helical" evidence="12">
    <location>
        <begin position="963"/>
        <end position="984"/>
    </location>
</feature>
<evidence type="ECO:0000259" key="15">
    <source>
        <dbReference type="Pfam" id="PF23598"/>
    </source>
</evidence>
<dbReference type="Pfam" id="PF13855">
    <property type="entry name" value="LRR_8"/>
    <property type="match status" value="1"/>
</dbReference>
<keyword evidence="4" id="KW-0433">Leucine-rich repeat</keyword>
<keyword evidence="11" id="KW-0325">Glycoprotein</keyword>
<reference evidence="17" key="2">
    <citation type="submission" date="2025-08" db="UniProtKB">
        <authorList>
            <consortium name="RefSeq"/>
        </authorList>
    </citation>
    <scope>IDENTIFICATION</scope>
</reference>
<evidence type="ECO:0000313" key="17">
    <source>
        <dbReference type="RefSeq" id="XP_017984343.1"/>
    </source>
</evidence>
<dbReference type="Pfam" id="PF08263">
    <property type="entry name" value="LRRNT_2"/>
    <property type="match status" value="1"/>
</dbReference>
<evidence type="ECO:0000256" key="2">
    <source>
        <dbReference type="ARBA" id="ARBA00009592"/>
    </source>
</evidence>
<dbReference type="InterPro" id="IPR055414">
    <property type="entry name" value="LRR_R13L4/SHOC2-like"/>
</dbReference>
<feature type="chain" id="PRO_5044237736" evidence="13">
    <location>
        <begin position="26"/>
        <end position="1005"/>
    </location>
</feature>
<comment type="subcellular location">
    <subcellularLocation>
        <location evidence="1">Cell membrane</location>
        <topology evidence="1">Single-pass type I membrane protein</topology>
    </subcellularLocation>
</comment>
<dbReference type="Gene3D" id="3.80.10.10">
    <property type="entry name" value="Ribonuclease Inhibitor"/>
    <property type="match status" value="5"/>
</dbReference>
<dbReference type="SUPFAM" id="SSF52047">
    <property type="entry name" value="RNI-like"/>
    <property type="match status" value="1"/>
</dbReference>
<dbReference type="FunFam" id="3.80.10.10:FF:000111">
    <property type="entry name" value="LRR receptor-like serine/threonine-protein kinase ERECTA"/>
    <property type="match status" value="1"/>
</dbReference>
<evidence type="ECO:0000259" key="14">
    <source>
        <dbReference type="Pfam" id="PF08263"/>
    </source>
</evidence>
<evidence type="ECO:0000256" key="4">
    <source>
        <dbReference type="ARBA" id="ARBA00022614"/>
    </source>
</evidence>
<evidence type="ECO:0000256" key="7">
    <source>
        <dbReference type="ARBA" id="ARBA00022737"/>
    </source>
</evidence>
<protein>
    <submittedName>
        <fullName evidence="17">Receptor like protein 30</fullName>
    </submittedName>
</protein>
<dbReference type="Proteomes" id="UP000694886">
    <property type="component" value="Chromosome 10"/>
</dbReference>
<comment type="similarity">
    <text evidence="2">Belongs to the RLP family.</text>
</comment>
<organism evidence="16 17">
    <name type="scientific">Theobroma cacao</name>
    <name type="common">Cacao</name>
    <name type="synonym">Cocoa</name>
    <dbReference type="NCBI Taxonomy" id="3641"/>
    <lineage>
        <taxon>Eukaryota</taxon>
        <taxon>Viridiplantae</taxon>
        <taxon>Streptophyta</taxon>
        <taxon>Embryophyta</taxon>
        <taxon>Tracheophyta</taxon>
        <taxon>Spermatophyta</taxon>
        <taxon>Magnoliopsida</taxon>
        <taxon>eudicotyledons</taxon>
        <taxon>Gunneridae</taxon>
        <taxon>Pentapetalae</taxon>
        <taxon>rosids</taxon>
        <taxon>malvids</taxon>
        <taxon>Malvales</taxon>
        <taxon>Malvaceae</taxon>
        <taxon>Byttnerioideae</taxon>
        <taxon>Theobroma</taxon>
    </lineage>
</organism>
<evidence type="ECO:0000256" key="3">
    <source>
        <dbReference type="ARBA" id="ARBA00022475"/>
    </source>
</evidence>
<evidence type="ECO:0000256" key="13">
    <source>
        <dbReference type="SAM" id="SignalP"/>
    </source>
</evidence>